<comment type="caution">
    <text evidence="8">The sequence shown here is derived from an EMBL/GenBank/DDBJ whole genome shotgun (WGS) entry which is preliminary data.</text>
</comment>
<sequence length="576" mass="65035">MQSTTHPPVNDDLDVLVVGAGFSGLYHLYQLRQLGYSVKIFESGSDLGGVWHWNCYPGARVDSEVPLYEFSIEKLWKDWKWTERFPDRNELVAYFQYVGEKLDLKKDIYFNTRVTAARFDANTDRWTVNTDQRRTVRARFLVLAVGFAAKIYVPDFPGLDKFQGTWHHTANWPQQGVDVKGKRVGVIGTGSTGVQVISEVGPSVDHLTVFQRTPAIALPMNQIKVDDAKHKRMRELSPVLYRRRKQTTSGHNIQPFPQDTFSASYEERYLFWEELWNRGGLNFAVGNYRDVMVNQEANDEVYAFWRDKIRTRLNDPVIQETLAPTVAPYPFGTKRPVMEGTYYEVFNQPNVNLVDVGKNPIQEITAKGIRTSDGVEHELDVLIIACGFDSVTGGITQIDIRGLDGTPIGDKWAGGVYTNLGMTTANFPNMFFLYGPQGPTALCNGPTCIEMQTDWIVNCIKHMMQSKLTRIETTREAEEEWRNLNINLAAGTLLGKAKSWYNGSNIPGKVVEPLNFAGGASYYHALIQEREQSGYKGFVLSDNAKNGEIEACKSDYKHKLVNGCVNGVEVQPVMSY</sequence>
<protein>
    <recommendedName>
        <fullName evidence="10">Cyclohexanone monooxygenase</fullName>
    </recommendedName>
</protein>
<keyword evidence="9" id="KW-1185">Reference proteome</keyword>
<evidence type="ECO:0000313" key="9">
    <source>
        <dbReference type="Proteomes" id="UP001498398"/>
    </source>
</evidence>
<evidence type="ECO:0000313" key="8">
    <source>
        <dbReference type="EMBL" id="KAK7438621.1"/>
    </source>
</evidence>
<dbReference type="Pfam" id="PF00743">
    <property type="entry name" value="FMO-like"/>
    <property type="match status" value="1"/>
</dbReference>
<keyword evidence="5" id="KW-0521">NADP</keyword>
<comment type="cofactor">
    <cofactor evidence="1">
        <name>FAD</name>
        <dbReference type="ChEBI" id="CHEBI:57692"/>
    </cofactor>
</comment>
<keyword evidence="4" id="KW-0274">FAD</keyword>
<dbReference type="PANTHER" id="PTHR43098:SF3">
    <property type="entry name" value="L-ORNITHINE N(5)-MONOOXYGENASE-RELATED"/>
    <property type="match status" value="1"/>
</dbReference>
<keyword evidence="7" id="KW-0503">Monooxygenase</keyword>
<dbReference type="EMBL" id="JBANRG010000078">
    <property type="protein sequence ID" value="KAK7438621.1"/>
    <property type="molecule type" value="Genomic_DNA"/>
</dbReference>
<gene>
    <name evidence="8" type="ORF">VKT23_017954</name>
</gene>
<keyword evidence="6" id="KW-0560">Oxidoreductase</keyword>
<organism evidence="8 9">
    <name type="scientific">Marasmiellus scandens</name>
    <dbReference type="NCBI Taxonomy" id="2682957"/>
    <lineage>
        <taxon>Eukaryota</taxon>
        <taxon>Fungi</taxon>
        <taxon>Dikarya</taxon>
        <taxon>Basidiomycota</taxon>
        <taxon>Agaricomycotina</taxon>
        <taxon>Agaricomycetes</taxon>
        <taxon>Agaricomycetidae</taxon>
        <taxon>Agaricales</taxon>
        <taxon>Marasmiineae</taxon>
        <taxon>Omphalotaceae</taxon>
        <taxon>Marasmiellus</taxon>
    </lineage>
</organism>
<dbReference type="InterPro" id="IPR050775">
    <property type="entry name" value="FAD-binding_Monooxygenases"/>
</dbReference>
<accession>A0ABR1IS94</accession>
<dbReference type="Gene3D" id="3.50.50.60">
    <property type="entry name" value="FAD/NAD(P)-binding domain"/>
    <property type="match status" value="2"/>
</dbReference>
<comment type="similarity">
    <text evidence="2">Belongs to the FAD-binding monooxygenase family.</text>
</comment>
<evidence type="ECO:0000256" key="7">
    <source>
        <dbReference type="ARBA" id="ARBA00023033"/>
    </source>
</evidence>
<dbReference type="PANTHER" id="PTHR43098">
    <property type="entry name" value="L-ORNITHINE N(5)-MONOOXYGENASE-RELATED"/>
    <property type="match status" value="1"/>
</dbReference>
<evidence type="ECO:0000256" key="4">
    <source>
        <dbReference type="ARBA" id="ARBA00022827"/>
    </source>
</evidence>
<evidence type="ECO:0008006" key="10">
    <source>
        <dbReference type="Google" id="ProtNLM"/>
    </source>
</evidence>
<evidence type="ECO:0000256" key="3">
    <source>
        <dbReference type="ARBA" id="ARBA00022630"/>
    </source>
</evidence>
<evidence type="ECO:0000256" key="6">
    <source>
        <dbReference type="ARBA" id="ARBA00023002"/>
    </source>
</evidence>
<proteinExistence type="inferred from homology"/>
<dbReference type="Proteomes" id="UP001498398">
    <property type="component" value="Unassembled WGS sequence"/>
</dbReference>
<keyword evidence="3" id="KW-0285">Flavoprotein</keyword>
<reference evidence="8 9" key="1">
    <citation type="submission" date="2024-01" db="EMBL/GenBank/DDBJ databases">
        <title>A draft genome for the cacao thread blight pathogen Marasmiellus scandens.</title>
        <authorList>
            <person name="Baruah I.K."/>
            <person name="Leung J."/>
            <person name="Bukari Y."/>
            <person name="Amoako-Attah I."/>
            <person name="Meinhardt L.W."/>
            <person name="Bailey B.A."/>
            <person name="Cohen S.P."/>
        </authorList>
    </citation>
    <scope>NUCLEOTIDE SEQUENCE [LARGE SCALE GENOMIC DNA]</scope>
    <source>
        <strain evidence="8 9">GH-19</strain>
    </source>
</reference>
<evidence type="ECO:0000256" key="5">
    <source>
        <dbReference type="ARBA" id="ARBA00022857"/>
    </source>
</evidence>
<dbReference type="InterPro" id="IPR036188">
    <property type="entry name" value="FAD/NAD-bd_sf"/>
</dbReference>
<evidence type="ECO:0000256" key="2">
    <source>
        <dbReference type="ARBA" id="ARBA00010139"/>
    </source>
</evidence>
<evidence type="ECO:0000256" key="1">
    <source>
        <dbReference type="ARBA" id="ARBA00001974"/>
    </source>
</evidence>
<name>A0ABR1IS94_9AGAR</name>
<dbReference type="InterPro" id="IPR020946">
    <property type="entry name" value="Flavin_mOase-like"/>
</dbReference>
<dbReference type="SUPFAM" id="SSF51905">
    <property type="entry name" value="FAD/NAD(P)-binding domain"/>
    <property type="match status" value="2"/>
</dbReference>